<feature type="domain" description="Pyrrolo-quinoline quinone repeat" evidence="4">
    <location>
        <begin position="394"/>
        <end position="449"/>
    </location>
</feature>
<dbReference type="KEGG" id="aagg:ETAA8_16150"/>
<dbReference type="PANTHER" id="PTHR34512:SF30">
    <property type="entry name" value="OUTER MEMBRANE PROTEIN ASSEMBLY FACTOR BAMB"/>
    <property type="match status" value="1"/>
</dbReference>
<keyword evidence="5" id="KW-0418">Kinase</keyword>
<keyword evidence="2" id="KW-0732">Signal</keyword>
<feature type="signal peptide" evidence="2">
    <location>
        <begin position="1"/>
        <end position="19"/>
    </location>
</feature>
<dbReference type="EC" id="2.7.11.1" evidence="5"/>
<sequence precursor="true">MRAIRLALMMAGLVSVALAEDWPAYDKDSRRSAVSREQLSLPLHPVWIHRAAQRPRPAWSEPGRTANMFDFDTVFQPVVAGGMVYFGSSADDTLYALSATDGVVRWTYTTGGPIRFAPQIAEGRCCFASDDGFVYCLDAQTGAPIWEFQAAPENRLIAGNGRMISRWPCRNGVLVHDQTVFVTAGMWPAEGTFFYALDARNGKPKWTNDTLNAMYLSYPHDGVSFGGPTPQGYLVTDGKTLLVPTGQSAPAALDASTGQLLYWHQQKPGSTWVRLGDGFAMVSGRGWQPDQDVRQGEAPLFHGDGVAFYDLVTGDVTADKMWRGYDSLPGSERSELPRWRGQITPLGGRDRVVLDGDRCFASGMGKVEALDVGSEKLQRRWKIEHPRVYSLILAGDHLLAGSDGFVSALDAADGKLVWRGTIVGQARGLAAAQGMLFVTTDQGAIYAFARGKAAAGGAEVNVPPATAIEPQPPTGFALVVGVRDIARAEELAAKSRLNVICLLPDKSAVAAARRKLLGRGYGQRIVVAEAPADGRLPFADFFANEIIVDGGAPGIQAAELYRVLHPCTGRLTLLNMPADSIAAFVDKAKIPVGEVQENVVRRGRLEGAFDWNSTTDVDQRIKWPLELLWFGGPGRERTMARHRQGLPPPIAAGGRTIIAGDGHVTAIDAYNGFELWSRVVPEYQYVSADDEHVYIGLGQRVMQCAAQSGRLEKIFGLAEPLVFTLDRPATFSAKGKGQYGGELTIAQSESEITLMFDTKTPRPDEKDCWTLWFDFRDGVERLEPSGRGAFPVIVNTAEGTLRKFDGFVGAEIPNLDLKRVGERLVLKISLDEIRRLTGKRPATFDLSAEIALYDGFDVQLRERPLTASRDPWRNGTAAFRLAHASEDNLPWAKVPRANVSELPQHAKEWGRVPRFIRHDGNIPRSPLATETTPDLRQRFNPLSGEVEPRDYLRGYGCSGTICSATMDFFRSGTFGMYDLADDSGMRNFAGVRPGCRITVVPAQGVLVSVEGVGDCFCPYNFSTSMALAPARERRNEDWAVFVDKPRVTQMQSLTLNLGAPGDRRDDAGKLWLGYPRQPMMFATGGSLGPRAHAFGLPVTVEMFDGGRSLRVNADRVPIVGTAMPWVSASALTGVKKISLGLIYHEPKTTVLGTAVAAAPQIDARFDDPAWAGNAGIGIVVDPKSVVESGRTRVRYDAEHLYFAYEQKPKFDRKGAVPPWTDAYFDVLLKDQSKSAYAQFGVTVQGRKSSGETNSIVNVPPVKDIAIDGRSADWDQQGLNISLGEGRGSLRLGWNERGLIILHQLAASAPDKTATSWRIQLANLESPALVETVLDAQRKKVKFQEAMLDEPSDNEQTSESGGKKPGQPPDIVDDPDPAKKELEKFRRARNLELSSATTSSEEELVTETVVPLDRLRLKTAAGSTLALQVSTFDPEARDQNIAGGSGARRALFRSGSLLTLSLTEKPPEVGSAAALAEKREWFGTTIVFAPAKRPIAVEGWNAAVAADDQSFRAELAIPWRLVESAGLSRDRLLAQFRTPGKLPPNLDLLYQSFASRSVRIDIKSPSPKPLEYSVRLHFAELEDKQPGQRIFDIKLQGETVARSVDVARETGGPRRGLVKEFRINTERDVEIEFHSKIGDPILSGLEIISDEAR</sequence>
<evidence type="ECO:0000259" key="3">
    <source>
        <dbReference type="Pfam" id="PF11721"/>
    </source>
</evidence>
<name>A0A517Y8I6_9BACT</name>
<evidence type="ECO:0000256" key="2">
    <source>
        <dbReference type="SAM" id="SignalP"/>
    </source>
</evidence>
<dbReference type="Gene3D" id="2.60.120.430">
    <property type="entry name" value="Galactose-binding lectin"/>
    <property type="match status" value="1"/>
</dbReference>
<dbReference type="Pfam" id="PF11721">
    <property type="entry name" value="Malectin"/>
    <property type="match status" value="1"/>
</dbReference>
<dbReference type="EMBL" id="CP036274">
    <property type="protein sequence ID" value="QDU26536.1"/>
    <property type="molecule type" value="Genomic_DNA"/>
</dbReference>
<dbReference type="InterPro" id="IPR018391">
    <property type="entry name" value="PQQ_b-propeller_rpt"/>
</dbReference>
<dbReference type="Proteomes" id="UP000315017">
    <property type="component" value="Chromosome"/>
</dbReference>
<dbReference type="GO" id="GO:0004674">
    <property type="term" value="F:protein serine/threonine kinase activity"/>
    <property type="evidence" value="ECO:0007669"/>
    <property type="project" value="UniProtKB-EC"/>
</dbReference>
<evidence type="ECO:0000256" key="1">
    <source>
        <dbReference type="SAM" id="MobiDB-lite"/>
    </source>
</evidence>
<proteinExistence type="predicted"/>
<protein>
    <submittedName>
        <fullName evidence="5">Serine/threonine-protein kinase AfsK</fullName>
        <ecNumber evidence="5">2.7.11.1</ecNumber>
    </submittedName>
</protein>
<evidence type="ECO:0000313" key="6">
    <source>
        <dbReference type="Proteomes" id="UP000315017"/>
    </source>
</evidence>
<evidence type="ECO:0000313" key="5">
    <source>
        <dbReference type="EMBL" id="QDU26536.1"/>
    </source>
</evidence>
<dbReference type="PANTHER" id="PTHR34512">
    <property type="entry name" value="CELL SURFACE PROTEIN"/>
    <property type="match status" value="1"/>
</dbReference>
<dbReference type="InterPro" id="IPR015943">
    <property type="entry name" value="WD40/YVTN_repeat-like_dom_sf"/>
</dbReference>
<dbReference type="InterPro" id="IPR011047">
    <property type="entry name" value="Quinoprotein_ADH-like_sf"/>
</dbReference>
<dbReference type="Pfam" id="PF13360">
    <property type="entry name" value="PQQ_2"/>
    <property type="match status" value="2"/>
</dbReference>
<dbReference type="InterPro" id="IPR002372">
    <property type="entry name" value="PQQ_rpt_dom"/>
</dbReference>
<keyword evidence="6" id="KW-1185">Reference proteome</keyword>
<dbReference type="Gene3D" id="2.130.10.10">
    <property type="entry name" value="YVTN repeat-like/Quinoprotein amine dehydrogenase"/>
    <property type="match status" value="1"/>
</dbReference>
<feature type="region of interest" description="Disordered" evidence="1">
    <location>
        <begin position="1344"/>
        <end position="1376"/>
    </location>
</feature>
<dbReference type="Gene3D" id="2.60.40.1190">
    <property type="match status" value="1"/>
</dbReference>
<reference evidence="5 6" key="1">
    <citation type="submission" date="2019-02" db="EMBL/GenBank/DDBJ databases">
        <title>Deep-cultivation of Planctomycetes and their phenomic and genomic characterization uncovers novel biology.</title>
        <authorList>
            <person name="Wiegand S."/>
            <person name="Jogler M."/>
            <person name="Boedeker C."/>
            <person name="Pinto D."/>
            <person name="Vollmers J."/>
            <person name="Rivas-Marin E."/>
            <person name="Kohn T."/>
            <person name="Peeters S.H."/>
            <person name="Heuer A."/>
            <person name="Rast P."/>
            <person name="Oberbeckmann S."/>
            <person name="Bunk B."/>
            <person name="Jeske O."/>
            <person name="Meyerdierks A."/>
            <person name="Storesund J.E."/>
            <person name="Kallscheuer N."/>
            <person name="Luecker S."/>
            <person name="Lage O.M."/>
            <person name="Pohl T."/>
            <person name="Merkel B.J."/>
            <person name="Hornburger P."/>
            <person name="Mueller R.-W."/>
            <person name="Bruemmer F."/>
            <person name="Labrenz M."/>
            <person name="Spormann A.M."/>
            <person name="Op den Camp H."/>
            <person name="Overmann J."/>
            <person name="Amann R."/>
            <person name="Jetten M.S.M."/>
            <person name="Mascher T."/>
            <person name="Medema M.H."/>
            <person name="Devos D.P."/>
            <person name="Kaster A.-K."/>
            <person name="Ovreas L."/>
            <person name="Rohde M."/>
            <person name="Galperin M.Y."/>
            <person name="Jogler C."/>
        </authorList>
    </citation>
    <scope>NUCLEOTIDE SEQUENCE [LARGE SCALE GENOMIC DNA]</scope>
    <source>
        <strain evidence="5 6">ETA_A8</strain>
    </source>
</reference>
<accession>A0A517Y8I6</accession>
<keyword evidence="5" id="KW-0808">Transferase</keyword>
<gene>
    <name evidence="5" type="primary">afsK_2</name>
    <name evidence="5" type="ORF">ETAA8_16150</name>
</gene>
<feature type="domain" description="Pyrrolo-quinoline quinone repeat" evidence="4">
    <location>
        <begin position="73"/>
        <end position="206"/>
    </location>
</feature>
<organism evidence="5 6">
    <name type="scientific">Anatilimnocola aggregata</name>
    <dbReference type="NCBI Taxonomy" id="2528021"/>
    <lineage>
        <taxon>Bacteria</taxon>
        <taxon>Pseudomonadati</taxon>
        <taxon>Planctomycetota</taxon>
        <taxon>Planctomycetia</taxon>
        <taxon>Pirellulales</taxon>
        <taxon>Pirellulaceae</taxon>
        <taxon>Anatilimnocola</taxon>
    </lineage>
</organism>
<dbReference type="SUPFAM" id="SSF49344">
    <property type="entry name" value="CBD9-like"/>
    <property type="match status" value="1"/>
</dbReference>
<dbReference type="InterPro" id="IPR021720">
    <property type="entry name" value="Malectin_dom"/>
</dbReference>
<dbReference type="SUPFAM" id="SSF50998">
    <property type="entry name" value="Quinoprotein alcohol dehydrogenase-like"/>
    <property type="match status" value="3"/>
</dbReference>
<feature type="domain" description="Malectin" evidence="3">
    <location>
        <begin position="1560"/>
        <end position="1622"/>
    </location>
</feature>
<dbReference type="SMART" id="SM00564">
    <property type="entry name" value="PQQ"/>
    <property type="match status" value="6"/>
</dbReference>
<evidence type="ECO:0000259" key="4">
    <source>
        <dbReference type="Pfam" id="PF13360"/>
    </source>
</evidence>
<feature type="chain" id="PRO_5021788582" evidence="2">
    <location>
        <begin position="20"/>
        <end position="1652"/>
    </location>
</feature>
<dbReference type="Gene3D" id="2.40.128.630">
    <property type="match status" value="1"/>
</dbReference>